<dbReference type="InterPro" id="IPR051407">
    <property type="entry name" value="Bact_OM_lipoprot/Surf_antigen"/>
</dbReference>
<reference evidence="5 6" key="1">
    <citation type="submission" date="2020-11" db="EMBL/GenBank/DDBJ databases">
        <authorList>
            <person name="Sun Q."/>
        </authorList>
    </citation>
    <scope>NUCLEOTIDE SEQUENCE [LARGE SCALE GENOMIC DNA]</scope>
    <source>
        <strain evidence="5 6">P8398</strain>
    </source>
</reference>
<dbReference type="EMBL" id="CP065053">
    <property type="protein sequence ID" value="QPI49992.1"/>
    <property type="molecule type" value="Genomic_DNA"/>
</dbReference>
<comment type="subcellular location">
    <subcellularLocation>
        <location evidence="1">Membrane</location>
    </subcellularLocation>
</comment>
<keyword evidence="2" id="KW-0472">Membrane</keyword>
<dbReference type="PANTHER" id="PTHR35603">
    <property type="match status" value="1"/>
</dbReference>
<evidence type="ECO:0000256" key="1">
    <source>
        <dbReference type="ARBA" id="ARBA00004370"/>
    </source>
</evidence>
<accession>A0AA48WCS3</accession>
<keyword evidence="6" id="KW-1185">Reference proteome</keyword>
<dbReference type="PANTHER" id="PTHR35603:SF2">
    <property type="entry name" value="OUTER MEMBRANE LIPOPROTEIN"/>
    <property type="match status" value="1"/>
</dbReference>
<organism evidence="5 6">
    <name type="scientific">Massilia antarctica</name>
    <dbReference type="NCBI Taxonomy" id="2765360"/>
    <lineage>
        <taxon>Bacteria</taxon>
        <taxon>Pseudomonadati</taxon>
        <taxon>Pseudomonadota</taxon>
        <taxon>Betaproteobacteria</taxon>
        <taxon>Burkholderiales</taxon>
        <taxon>Oxalobacteraceae</taxon>
        <taxon>Telluria group</taxon>
        <taxon>Massilia</taxon>
    </lineage>
</organism>
<feature type="signal peptide" evidence="3">
    <location>
        <begin position="1"/>
        <end position="30"/>
    </location>
</feature>
<dbReference type="Pfam" id="PF05433">
    <property type="entry name" value="Rick_17kDa_Anti"/>
    <property type="match status" value="1"/>
</dbReference>
<protein>
    <submittedName>
        <fullName evidence="5">Glycine zipper 2TM domain-containing protein</fullName>
    </submittedName>
</protein>
<evidence type="ECO:0000313" key="6">
    <source>
        <dbReference type="Proteomes" id="UP000662888"/>
    </source>
</evidence>
<evidence type="ECO:0000256" key="2">
    <source>
        <dbReference type="ARBA" id="ARBA00023136"/>
    </source>
</evidence>
<evidence type="ECO:0000256" key="3">
    <source>
        <dbReference type="SAM" id="SignalP"/>
    </source>
</evidence>
<dbReference type="Proteomes" id="UP000662888">
    <property type="component" value="Chromosome"/>
</dbReference>
<gene>
    <name evidence="5" type="ORF">IV454_32120</name>
</gene>
<evidence type="ECO:0000313" key="5">
    <source>
        <dbReference type="EMBL" id="QPI49992.1"/>
    </source>
</evidence>
<dbReference type="RefSeq" id="WP_206089595.1">
    <property type="nucleotide sequence ID" value="NZ_CP065053.1"/>
</dbReference>
<sequence>MRTALRAASRAAVLAAMPLFSMTLAAPAQAQQYNNNAAAYAPVIRGFDVEEVRRLRPGVELNFNLYGTPGGRATLSIAGANRNLNLTETEPGQYEGTYTLGERDRISGDSAVTANLRVGNQVASGVLSESLLRDVGRHPRDNQGRERAADVPRIARFEVQGNEDLTPGNELVFSVYGTPGAKVDMTIAGTRGVFFLPEVNPGEYSGGYTIRRADRIAPNSAVTATMRVGGRVSTAVLGKPLRVATATPTPTPRVVRYCTNCATVDAVNVVEVNGDGNYLGTIGGGVVGAVLGSQVGKGNGRTAAQIAGALGGAYVGRNIERNARKTQHYEVVIRFANGGTQTVTYENDPGLRVGEKVRITDGVLSRDQ</sequence>
<name>A0AA48WCS3_9BURK</name>
<evidence type="ECO:0000259" key="4">
    <source>
        <dbReference type="Pfam" id="PF05433"/>
    </source>
</evidence>
<dbReference type="InterPro" id="IPR008816">
    <property type="entry name" value="Gly_zipper_2TM_dom"/>
</dbReference>
<feature type="domain" description="Glycine zipper 2TM" evidence="4">
    <location>
        <begin position="279"/>
        <end position="320"/>
    </location>
</feature>
<feature type="chain" id="PRO_5046806318" evidence="3">
    <location>
        <begin position="31"/>
        <end position="368"/>
    </location>
</feature>
<keyword evidence="3" id="KW-0732">Signal</keyword>
<proteinExistence type="predicted"/>